<dbReference type="InterPro" id="IPR036390">
    <property type="entry name" value="WH_DNA-bd_sf"/>
</dbReference>
<evidence type="ECO:0000256" key="2">
    <source>
        <dbReference type="ARBA" id="ARBA00023015"/>
    </source>
</evidence>
<evidence type="ECO:0000256" key="3">
    <source>
        <dbReference type="ARBA" id="ARBA00023125"/>
    </source>
</evidence>
<dbReference type="EMBL" id="JACSNX010000001">
    <property type="protein sequence ID" value="MBM6849951.1"/>
    <property type="molecule type" value="Genomic_DNA"/>
</dbReference>
<evidence type="ECO:0000259" key="5">
    <source>
        <dbReference type="PROSITE" id="PS50931"/>
    </source>
</evidence>
<dbReference type="SUPFAM" id="SSF53850">
    <property type="entry name" value="Periplasmic binding protein-like II"/>
    <property type="match status" value="1"/>
</dbReference>
<dbReference type="Gene3D" id="1.10.10.10">
    <property type="entry name" value="Winged helix-like DNA-binding domain superfamily/Winged helix DNA-binding domain"/>
    <property type="match status" value="1"/>
</dbReference>
<feature type="domain" description="HTH lysR-type" evidence="5">
    <location>
        <begin position="1"/>
        <end position="56"/>
    </location>
</feature>
<evidence type="ECO:0000313" key="7">
    <source>
        <dbReference type="Proteomes" id="UP000719500"/>
    </source>
</evidence>
<dbReference type="SUPFAM" id="SSF46785">
    <property type="entry name" value="Winged helix' DNA-binding domain"/>
    <property type="match status" value="1"/>
</dbReference>
<comment type="caution">
    <text evidence="6">The sequence shown here is derived from an EMBL/GenBank/DDBJ whole genome shotgun (WGS) entry which is preliminary data.</text>
</comment>
<dbReference type="PRINTS" id="PR00039">
    <property type="entry name" value="HTHLYSR"/>
</dbReference>
<keyword evidence="4" id="KW-0804">Transcription</keyword>
<accession>A0ABS2FS85</accession>
<name>A0ABS2FS85_9FIRM</name>
<proteinExistence type="inferred from homology"/>
<dbReference type="PANTHER" id="PTHR30346">
    <property type="entry name" value="TRANSCRIPTIONAL DUAL REGULATOR HCAR-RELATED"/>
    <property type="match status" value="1"/>
</dbReference>
<dbReference type="Pfam" id="PF03466">
    <property type="entry name" value="LysR_substrate"/>
    <property type="match status" value="1"/>
</dbReference>
<dbReference type="RefSeq" id="WP_204801487.1">
    <property type="nucleotide sequence ID" value="NZ_JACSNX010000001.1"/>
</dbReference>
<evidence type="ECO:0000256" key="1">
    <source>
        <dbReference type="ARBA" id="ARBA00009437"/>
    </source>
</evidence>
<keyword evidence="7" id="KW-1185">Reference proteome</keyword>
<evidence type="ECO:0000256" key="4">
    <source>
        <dbReference type="ARBA" id="ARBA00023163"/>
    </source>
</evidence>
<gene>
    <name evidence="6" type="ORF">H9X91_00680</name>
</gene>
<dbReference type="PANTHER" id="PTHR30346:SF0">
    <property type="entry name" value="HCA OPERON TRANSCRIPTIONAL ACTIVATOR HCAR"/>
    <property type="match status" value="1"/>
</dbReference>
<dbReference type="PROSITE" id="PS50931">
    <property type="entry name" value="HTH_LYSR"/>
    <property type="match status" value="1"/>
</dbReference>
<dbReference type="InterPro" id="IPR005119">
    <property type="entry name" value="LysR_subst-bd"/>
</dbReference>
<keyword evidence="3" id="KW-0238">DNA-binding</keyword>
<protein>
    <submittedName>
        <fullName evidence="6">LysR family transcriptional regulator</fullName>
    </submittedName>
</protein>
<dbReference type="CDD" id="cd05466">
    <property type="entry name" value="PBP2_LTTR_substrate"/>
    <property type="match status" value="1"/>
</dbReference>
<keyword evidence="2" id="KW-0805">Transcription regulation</keyword>
<dbReference type="Gene3D" id="3.40.190.290">
    <property type="match status" value="1"/>
</dbReference>
<dbReference type="InterPro" id="IPR036388">
    <property type="entry name" value="WH-like_DNA-bd_sf"/>
</dbReference>
<sequence length="303" mass="34402">MQQIRYVAEIARHGTISKAAQELYITQPHLSSVLKELENELGITIFSRARKGVVLTEDGREFLHFARPLLEQEERILNFYADKPSSAAPFRFSISTQRYPFVIKAFYSYFQKLAPEQFEIHLRESSMDAVIRDVFEKRSDLGIIFLSASTEKFIRKYLAARNLEFHEMVAIDPCVFFRKDHPMAARAEVDLDDMEAYPFASFESGVSVSVEFSEEVLFSSLNAFTKRIYVVDRGTMINTLTHTDAFSIGTGILSEGFAGPELVSRPIRGHQREIHLGWIQPAGGPIPEPLSAFLRELEAVVAQ</sequence>
<dbReference type="Proteomes" id="UP000719500">
    <property type="component" value="Unassembled WGS sequence"/>
</dbReference>
<reference evidence="6 7" key="1">
    <citation type="journal article" date="2021" name="Sci. Rep.">
        <title>The distribution of antibiotic resistance genes in chicken gut microbiota commensals.</title>
        <authorList>
            <person name="Juricova H."/>
            <person name="Matiasovicova J."/>
            <person name="Kubasova T."/>
            <person name="Cejkova D."/>
            <person name="Rychlik I."/>
        </authorList>
    </citation>
    <scope>NUCLEOTIDE SEQUENCE [LARGE SCALE GENOMIC DNA]</scope>
    <source>
        <strain evidence="6 7">An411</strain>
    </source>
</reference>
<dbReference type="Pfam" id="PF00126">
    <property type="entry name" value="HTH_1"/>
    <property type="match status" value="1"/>
</dbReference>
<comment type="similarity">
    <text evidence="1">Belongs to the LysR transcriptional regulatory family.</text>
</comment>
<dbReference type="InterPro" id="IPR000847">
    <property type="entry name" value="LysR_HTH_N"/>
</dbReference>
<organism evidence="6 7">
    <name type="scientific">Oscillibacter valericigenes</name>
    <dbReference type="NCBI Taxonomy" id="351091"/>
    <lineage>
        <taxon>Bacteria</taxon>
        <taxon>Bacillati</taxon>
        <taxon>Bacillota</taxon>
        <taxon>Clostridia</taxon>
        <taxon>Eubacteriales</taxon>
        <taxon>Oscillospiraceae</taxon>
        <taxon>Oscillibacter</taxon>
    </lineage>
</organism>
<evidence type="ECO:0000313" key="6">
    <source>
        <dbReference type="EMBL" id="MBM6849951.1"/>
    </source>
</evidence>